<evidence type="ECO:0000256" key="3">
    <source>
        <dbReference type="ARBA" id="ARBA00022737"/>
    </source>
</evidence>
<dbReference type="PANTHER" id="PTHR14338:SF9">
    <property type="entry name" value="ACTIN FILAMENT-ASSOCIATED PROTEIN 1-LIKE 2"/>
    <property type="match status" value="1"/>
</dbReference>
<dbReference type="PROSITE" id="PS50003">
    <property type="entry name" value="PH_DOMAIN"/>
    <property type="match status" value="1"/>
</dbReference>
<dbReference type="EMBL" id="BEZZ01001934">
    <property type="protein sequence ID" value="GCC20764.1"/>
    <property type="molecule type" value="Genomic_DNA"/>
</dbReference>
<dbReference type="InterPro" id="IPR001849">
    <property type="entry name" value="PH_domain"/>
</dbReference>
<dbReference type="OMA" id="KHCYRIT"/>
<keyword evidence="4 5" id="KW-0175">Coiled coil</keyword>
<dbReference type="InterPro" id="IPR011993">
    <property type="entry name" value="PH-like_dom_sf"/>
</dbReference>
<sequence length="465" mass="52288">MKDQYPLMELSLQGSRVAYKFKRSKKIQHELKITTAGNETLVLGLQSREQTEDWRKVVEEVSSMSSRTSSWNSPQTSGTDSQCVTSKSALRGSRGSELERPPGELLTDTPTTRDTGYLKVLVNSHWQTLWCHIEDRVLLMYKDVGGAGRLHYSVDLQGCEVRMQADSTHKYRLTVSQQHKDLAVLQTSSPEDRDRWLSLLQAGCGMNTESTHLYEDTVLPSGTDGAPRDGNQVSGLLQRRITTPNTYMDDPFGQVSGQNALEDRGSGATQQTRVNWPSREVVNREGARFQDREQCSSTNNNNSARYSTLPSVFRETNFLKSWSDFEIKTCGAEKEPFRNQATQTDKKDFKEAMDTLSEKKALPRLEEKIRRLEQAMYRAKERVKSGSELNLLSLSKTLKRASCGQSLALFSSNSEAASPEGPIVSPILRRTASAKSTLRRTPSITVVEKGRVLQKTKEWEMKSSV</sequence>
<name>A0A401RRJ6_CHIPU</name>
<evidence type="ECO:0000313" key="9">
    <source>
        <dbReference type="Proteomes" id="UP000287033"/>
    </source>
</evidence>
<dbReference type="SMART" id="SM00233">
    <property type="entry name" value="PH"/>
    <property type="match status" value="1"/>
</dbReference>
<evidence type="ECO:0000256" key="2">
    <source>
        <dbReference type="ARBA" id="ARBA00022490"/>
    </source>
</evidence>
<dbReference type="Gene3D" id="2.30.29.30">
    <property type="entry name" value="Pleckstrin-homology domain (PH domain)/Phosphotyrosine-binding domain (PTB)"/>
    <property type="match status" value="2"/>
</dbReference>
<dbReference type="GO" id="GO:0017124">
    <property type="term" value="F:SH3 domain binding"/>
    <property type="evidence" value="ECO:0007669"/>
    <property type="project" value="TreeGrafter"/>
</dbReference>
<reference evidence="8 9" key="1">
    <citation type="journal article" date="2018" name="Nat. Ecol. Evol.">
        <title>Shark genomes provide insights into elasmobranch evolution and the origin of vertebrates.</title>
        <authorList>
            <person name="Hara Y"/>
            <person name="Yamaguchi K"/>
            <person name="Onimaru K"/>
            <person name="Kadota M"/>
            <person name="Koyanagi M"/>
            <person name="Keeley SD"/>
            <person name="Tatsumi K"/>
            <person name="Tanaka K"/>
            <person name="Motone F"/>
            <person name="Kageyama Y"/>
            <person name="Nozu R"/>
            <person name="Adachi N"/>
            <person name="Nishimura O"/>
            <person name="Nakagawa R"/>
            <person name="Tanegashima C"/>
            <person name="Kiyatake I"/>
            <person name="Matsumoto R"/>
            <person name="Murakumo K"/>
            <person name="Nishida K"/>
            <person name="Terakita A"/>
            <person name="Kuratani S"/>
            <person name="Sato K"/>
            <person name="Hyodo S Kuraku.S."/>
        </authorList>
    </citation>
    <scope>NUCLEOTIDE SEQUENCE [LARGE SCALE GENOMIC DNA]</scope>
</reference>
<keyword evidence="2" id="KW-0963">Cytoplasm</keyword>
<evidence type="ECO:0000313" key="8">
    <source>
        <dbReference type="EMBL" id="GCC20764.1"/>
    </source>
</evidence>
<protein>
    <recommendedName>
        <fullName evidence="7">PH domain-containing protein</fullName>
    </recommendedName>
</protein>
<organism evidence="8 9">
    <name type="scientific">Chiloscyllium punctatum</name>
    <name type="common">Brownbanded bambooshark</name>
    <name type="synonym">Hemiscyllium punctatum</name>
    <dbReference type="NCBI Taxonomy" id="137246"/>
    <lineage>
        <taxon>Eukaryota</taxon>
        <taxon>Metazoa</taxon>
        <taxon>Chordata</taxon>
        <taxon>Craniata</taxon>
        <taxon>Vertebrata</taxon>
        <taxon>Chondrichthyes</taxon>
        <taxon>Elasmobranchii</taxon>
        <taxon>Galeomorphii</taxon>
        <taxon>Galeoidea</taxon>
        <taxon>Orectolobiformes</taxon>
        <taxon>Hemiscylliidae</taxon>
        <taxon>Chiloscyllium</taxon>
    </lineage>
</organism>
<gene>
    <name evidence="8" type="ORF">chiPu_0019331</name>
</gene>
<keyword evidence="9" id="KW-1185">Reference proteome</keyword>
<dbReference type="SUPFAM" id="SSF50729">
    <property type="entry name" value="PH domain-like"/>
    <property type="match status" value="2"/>
</dbReference>
<evidence type="ECO:0000256" key="6">
    <source>
        <dbReference type="SAM" id="MobiDB-lite"/>
    </source>
</evidence>
<dbReference type="GO" id="GO:0005829">
    <property type="term" value="C:cytosol"/>
    <property type="evidence" value="ECO:0007669"/>
    <property type="project" value="TreeGrafter"/>
</dbReference>
<feature type="compositionally biased region" description="Polar residues" evidence="6">
    <location>
        <begin position="74"/>
        <end position="88"/>
    </location>
</feature>
<dbReference type="InterPro" id="IPR030113">
    <property type="entry name" value="AFAP"/>
</dbReference>
<feature type="coiled-coil region" evidence="5">
    <location>
        <begin position="339"/>
        <end position="382"/>
    </location>
</feature>
<evidence type="ECO:0000256" key="4">
    <source>
        <dbReference type="ARBA" id="ARBA00023054"/>
    </source>
</evidence>
<evidence type="ECO:0000256" key="5">
    <source>
        <dbReference type="SAM" id="Coils"/>
    </source>
</evidence>
<dbReference type="Proteomes" id="UP000287033">
    <property type="component" value="Unassembled WGS sequence"/>
</dbReference>
<feature type="domain" description="PH" evidence="7">
    <location>
        <begin position="111"/>
        <end position="205"/>
    </location>
</feature>
<proteinExistence type="predicted"/>
<accession>A0A401RRJ6</accession>
<keyword evidence="3" id="KW-0677">Repeat</keyword>
<dbReference type="PANTHER" id="PTHR14338">
    <property type="entry name" value="ACTIN FILAMENT-ASSOCIATED PROTEIN 1 FAMILY MEMBER"/>
    <property type="match status" value="1"/>
</dbReference>
<comment type="subcellular location">
    <subcellularLocation>
        <location evidence="1">Cytoplasm</location>
    </subcellularLocation>
</comment>
<evidence type="ECO:0000256" key="1">
    <source>
        <dbReference type="ARBA" id="ARBA00004496"/>
    </source>
</evidence>
<feature type="region of interest" description="Disordered" evidence="6">
    <location>
        <begin position="65"/>
        <end position="110"/>
    </location>
</feature>
<comment type="caution">
    <text evidence="8">The sequence shown here is derived from an EMBL/GenBank/DDBJ whole genome shotgun (WGS) entry which is preliminary data.</text>
</comment>
<dbReference type="OrthoDB" id="8904770at2759"/>
<evidence type="ECO:0000259" key="7">
    <source>
        <dbReference type="PROSITE" id="PS50003"/>
    </source>
</evidence>
<dbReference type="Pfam" id="PF00169">
    <property type="entry name" value="PH"/>
    <property type="match status" value="1"/>
</dbReference>
<dbReference type="AlphaFoldDB" id="A0A401RRJ6"/>